<dbReference type="Gene3D" id="1.10.287.70">
    <property type="match status" value="1"/>
</dbReference>
<reference evidence="5 6" key="2">
    <citation type="submission" date="2023-12" db="EMBL/GenBank/DDBJ databases">
        <title>Description of an unclassified Opitutus bacterium of Verrucomicrobiota.</title>
        <authorList>
            <person name="Zhang D.-F."/>
        </authorList>
    </citation>
    <scope>NUCLEOTIDE SEQUENCE [LARGE SCALE GENOMIC DNA]</scope>
    <source>
        <strain evidence="5 6">WL0086</strain>
    </source>
</reference>
<evidence type="ECO:0000259" key="3">
    <source>
        <dbReference type="PROSITE" id="PS51201"/>
    </source>
</evidence>
<gene>
    <name evidence="5" type="ORF">K1X11_017990</name>
</gene>
<feature type="domain" description="RCK C-terminal" evidence="4">
    <location>
        <begin position="485"/>
        <end position="569"/>
    </location>
</feature>
<dbReference type="InterPro" id="IPR050721">
    <property type="entry name" value="Trk_Ktr_HKT_K-transport"/>
</dbReference>
<keyword evidence="2" id="KW-0472">Membrane</keyword>
<feature type="transmembrane region" description="Helical" evidence="2">
    <location>
        <begin position="21"/>
        <end position="46"/>
    </location>
</feature>
<comment type="subcellular location">
    <subcellularLocation>
        <location evidence="1">Cell membrane</location>
        <topology evidence="1">Multi-pass membrane protein</topology>
    </subcellularLocation>
</comment>
<dbReference type="PROSITE" id="PS51202">
    <property type="entry name" value="RCK_C"/>
    <property type="match status" value="1"/>
</dbReference>
<feature type="domain" description="RCK N-terminal" evidence="3">
    <location>
        <begin position="359"/>
        <end position="472"/>
    </location>
</feature>
<dbReference type="InterPro" id="IPR006037">
    <property type="entry name" value="RCK_C"/>
</dbReference>
<dbReference type="InterPro" id="IPR003148">
    <property type="entry name" value="RCK_N"/>
</dbReference>
<keyword evidence="2" id="KW-1133">Transmembrane helix</keyword>
<sequence length="570" mass="61856">MKAIGSVLTTFLESRTSRSNLLTLGKLLLLLAILVGAFTVIFHILMEREGQHYSWITGFYWTLTVMSTLGFGDITFHTDLGRGFSIIVLGTGVIFLLVLLPFTFIEFFYAPWMKAQAAARAPRELPAETERHVILTMHGPTTKLLTRLLEKHHYPFYTLVPTLTEALELHDRGVPVVVGDLSDPETYRRLRVDRAAMVVSTLSDVINTNVTFSVREVSESVPVITSARSSAARDVLELAGVSHLLSLNDMMGQALSRRVLVGNSIAQPIGNLGELVIAEASAHGTSLEGQTLAASGLRNDTGLSVVGVWDHGNLVPPSPAFTFDEKTLFILAGTVPQIATYNAIYAHTAPTDPDKAASKPSVVIVGGGRVGRATARALDERDITWSIIEKDAGRVEFPERTHIGDGAEFEVVVKAGMHDATSIVITTHDDDTNIFLTIFYRKLRPRTQIISRCTHEANVARLHRAGADLVLSYASMSANVIFNHLRGEDNLLLAEGVSVFTAPVPSALAGRTLADSQVPTLTGCSILAIDRDDRRELQPGPQSILPPGGKLVLIGSVSAEEKFNETFHVG</sequence>
<proteinExistence type="predicted"/>
<evidence type="ECO:0000313" key="5">
    <source>
        <dbReference type="EMBL" id="WRQ86707.1"/>
    </source>
</evidence>
<feature type="transmembrane region" description="Helical" evidence="2">
    <location>
        <begin position="52"/>
        <end position="72"/>
    </location>
</feature>
<dbReference type="Pfam" id="PF02080">
    <property type="entry name" value="TrkA_C"/>
    <property type="match status" value="1"/>
</dbReference>
<organism evidence="5 6">
    <name type="scientific">Actomonas aquatica</name>
    <dbReference type="NCBI Taxonomy" id="2866162"/>
    <lineage>
        <taxon>Bacteria</taxon>
        <taxon>Pseudomonadati</taxon>
        <taxon>Verrucomicrobiota</taxon>
        <taxon>Opitutia</taxon>
        <taxon>Opitutales</taxon>
        <taxon>Opitutaceae</taxon>
        <taxon>Actomonas</taxon>
    </lineage>
</organism>
<dbReference type="Pfam" id="PF07885">
    <property type="entry name" value="Ion_trans_2"/>
    <property type="match status" value="1"/>
</dbReference>
<dbReference type="RefSeq" id="WP_221030545.1">
    <property type="nucleotide sequence ID" value="NZ_CP139781.1"/>
</dbReference>
<dbReference type="SUPFAM" id="SSF116726">
    <property type="entry name" value="TrkA C-terminal domain-like"/>
    <property type="match status" value="2"/>
</dbReference>
<dbReference type="InterPro" id="IPR013099">
    <property type="entry name" value="K_chnl_dom"/>
</dbReference>
<dbReference type="InterPro" id="IPR036291">
    <property type="entry name" value="NAD(P)-bd_dom_sf"/>
</dbReference>
<dbReference type="Gene3D" id="3.30.70.1450">
    <property type="entry name" value="Regulator of K+ conductance, C-terminal domain"/>
    <property type="match status" value="2"/>
</dbReference>
<keyword evidence="2" id="KW-0812">Transmembrane</keyword>
<accession>A0ABZ1C5V7</accession>
<evidence type="ECO:0000259" key="4">
    <source>
        <dbReference type="PROSITE" id="PS51202"/>
    </source>
</evidence>
<protein>
    <submittedName>
        <fullName evidence="5">NAD-binding protein</fullName>
    </submittedName>
</protein>
<dbReference type="PANTHER" id="PTHR43833">
    <property type="entry name" value="POTASSIUM CHANNEL PROTEIN 2-RELATED-RELATED"/>
    <property type="match status" value="1"/>
</dbReference>
<feature type="transmembrane region" description="Helical" evidence="2">
    <location>
        <begin position="84"/>
        <end position="110"/>
    </location>
</feature>
<dbReference type="SUPFAM" id="SSF51735">
    <property type="entry name" value="NAD(P)-binding Rossmann-fold domains"/>
    <property type="match status" value="2"/>
</dbReference>
<keyword evidence="6" id="KW-1185">Reference proteome</keyword>
<dbReference type="InterPro" id="IPR036721">
    <property type="entry name" value="RCK_C_sf"/>
</dbReference>
<dbReference type="Gene3D" id="3.40.50.720">
    <property type="entry name" value="NAD(P)-binding Rossmann-like Domain"/>
    <property type="match status" value="2"/>
</dbReference>
<dbReference type="Proteomes" id="UP000738431">
    <property type="component" value="Chromosome"/>
</dbReference>
<evidence type="ECO:0000256" key="2">
    <source>
        <dbReference type="SAM" id="Phobius"/>
    </source>
</evidence>
<dbReference type="Pfam" id="PF02254">
    <property type="entry name" value="TrkA_N"/>
    <property type="match status" value="2"/>
</dbReference>
<evidence type="ECO:0000313" key="6">
    <source>
        <dbReference type="Proteomes" id="UP000738431"/>
    </source>
</evidence>
<dbReference type="PROSITE" id="PS51201">
    <property type="entry name" value="RCK_N"/>
    <property type="match status" value="2"/>
</dbReference>
<dbReference type="PANTHER" id="PTHR43833:SF9">
    <property type="entry name" value="POTASSIUM CHANNEL PROTEIN YUGO-RELATED"/>
    <property type="match status" value="1"/>
</dbReference>
<dbReference type="SUPFAM" id="SSF81324">
    <property type="entry name" value="Voltage-gated potassium channels"/>
    <property type="match status" value="1"/>
</dbReference>
<reference evidence="5 6" key="1">
    <citation type="submission" date="2021-08" db="EMBL/GenBank/DDBJ databases">
        <authorList>
            <person name="Zhang D."/>
            <person name="Zhang A."/>
            <person name="Wang L."/>
        </authorList>
    </citation>
    <scope>NUCLEOTIDE SEQUENCE [LARGE SCALE GENOMIC DNA]</scope>
    <source>
        <strain evidence="5 6">WL0086</strain>
    </source>
</reference>
<dbReference type="EMBL" id="CP139781">
    <property type="protein sequence ID" value="WRQ86707.1"/>
    <property type="molecule type" value="Genomic_DNA"/>
</dbReference>
<evidence type="ECO:0000256" key="1">
    <source>
        <dbReference type="ARBA" id="ARBA00004651"/>
    </source>
</evidence>
<feature type="domain" description="RCK N-terminal" evidence="3">
    <location>
        <begin position="130"/>
        <end position="245"/>
    </location>
</feature>
<name>A0ABZ1C5V7_9BACT</name>